<keyword evidence="3 7" id="KW-0808">Transferase</keyword>
<comment type="subcellular location">
    <subcellularLocation>
        <location evidence="1">Membrane</location>
        <topology evidence="1">Single-pass type II membrane protein</topology>
    </subcellularLocation>
</comment>
<dbReference type="GO" id="GO:0016757">
    <property type="term" value="F:glycosyltransferase activity"/>
    <property type="evidence" value="ECO:0007669"/>
    <property type="project" value="UniProtKB-KW"/>
</dbReference>
<evidence type="ECO:0000313" key="7">
    <source>
        <dbReference type="EMBL" id="KAK6925271.1"/>
    </source>
</evidence>
<reference evidence="7 8" key="1">
    <citation type="submission" date="2023-12" db="EMBL/GenBank/DDBJ databases">
        <title>A high-quality genome assembly for Dillenia turbinata (Dilleniales).</title>
        <authorList>
            <person name="Chanderbali A."/>
        </authorList>
    </citation>
    <scope>NUCLEOTIDE SEQUENCE [LARGE SCALE GENOMIC DNA]</scope>
    <source>
        <strain evidence="7">LSX21</strain>
        <tissue evidence="7">Leaf</tissue>
    </source>
</reference>
<dbReference type="EMBL" id="JBAMMX010000016">
    <property type="protein sequence ID" value="KAK6925271.1"/>
    <property type="molecule type" value="Genomic_DNA"/>
</dbReference>
<protein>
    <submittedName>
        <fullName evidence="7">Glycosyl transferase, family 14</fullName>
    </submittedName>
</protein>
<sequence length="185" mass="21247">MGNKQQRWSPLLARLFQFHLQTSHAISFLTFLVGFSLGITAALYANFLGFNFQATLVSPSRTKPSVQQLPPLLEMVLEQPLSKKQPLMHNMEDEELFWRASMVPQIKRYPYPYAPKIVEWGKPSMVDIERRLLANAPLDFSNERFVLLSETCIALYNFTAIYNCLINSRESNIETTDKQSKDGRG</sequence>
<keyword evidence="4 6" id="KW-0472">Membrane</keyword>
<evidence type="ECO:0000256" key="6">
    <source>
        <dbReference type="SAM" id="Phobius"/>
    </source>
</evidence>
<proteinExistence type="predicted"/>
<dbReference type="InterPro" id="IPR044174">
    <property type="entry name" value="BC10-like"/>
</dbReference>
<dbReference type="Proteomes" id="UP001370490">
    <property type="component" value="Unassembled WGS sequence"/>
</dbReference>
<comment type="caution">
    <text evidence="7">The sequence shown here is derived from an EMBL/GenBank/DDBJ whole genome shotgun (WGS) entry which is preliminary data.</text>
</comment>
<evidence type="ECO:0000256" key="5">
    <source>
        <dbReference type="ARBA" id="ARBA00023180"/>
    </source>
</evidence>
<accession>A0AAN8V815</accession>
<evidence type="ECO:0000256" key="4">
    <source>
        <dbReference type="ARBA" id="ARBA00023136"/>
    </source>
</evidence>
<evidence type="ECO:0000313" key="8">
    <source>
        <dbReference type="Proteomes" id="UP001370490"/>
    </source>
</evidence>
<keyword evidence="5" id="KW-0325">Glycoprotein</keyword>
<evidence type="ECO:0000256" key="1">
    <source>
        <dbReference type="ARBA" id="ARBA00004606"/>
    </source>
</evidence>
<gene>
    <name evidence="7" type="ORF">RJ641_009597</name>
</gene>
<dbReference type="PANTHER" id="PTHR31042">
    <property type="entry name" value="CORE-2/I-BRANCHING BETA-1,6-N-ACETYLGLUCOSAMINYLTRANSFERASE FAMILY PROTEIN-RELATED"/>
    <property type="match status" value="1"/>
</dbReference>
<dbReference type="Pfam" id="PF02485">
    <property type="entry name" value="Branch"/>
    <property type="match status" value="1"/>
</dbReference>
<evidence type="ECO:0000256" key="2">
    <source>
        <dbReference type="ARBA" id="ARBA00022676"/>
    </source>
</evidence>
<keyword evidence="6" id="KW-0812">Transmembrane</keyword>
<feature type="transmembrane region" description="Helical" evidence="6">
    <location>
        <begin position="25"/>
        <end position="45"/>
    </location>
</feature>
<dbReference type="GO" id="GO:0016020">
    <property type="term" value="C:membrane"/>
    <property type="evidence" value="ECO:0007669"/>
    <property type="project" value="UniProtKB-SubCell"/>
</dbReference>
<keyword evidence="6" id="KW-1133">Transmembrane helix</keyword>
<keyword evidence="2" id="KW-0328">Glycosyltransferase</keyword>
<keyword evidence="8" id="KW-1185">Reference proteome</keyword>
<dbReference type="AlphaFoldDB" id="A0AAN8V815"/>
<evidence type="ECO:0000256" key="3">
    <source>
        <dbReference type="ARBA" id="ARBA00022679"/>
    </source>
</evidence>
<dbReference type="InterPro" id="IPR003406">
    <property type="entry name" value="Glyco_trans_14"/>
</dbReference>
<organism evidence="7 8">
    <name type="scientific">Dillenia turbinata</name>
    <dbReference type="NCBI Taxonomy" id="194707"/>
    <lineage>
        <taxon>Eukaryota</taxon>
        <taxon>Viridiplantae</taxon>
        <taxon>Streptophyta</taxon>
        <taxon>Embryophyta</taxon>
        <taxon>Tracheophyta</taxon>
        <taxon>Spermatophyta</taxon>
        <taxon>Magnoliopsida</taxon>
        <taxon>eudicotyledons</taxon>
        <taxon>Gunneridae</taxon>
        <taxon>Pentapetalae</taxon>
        <taxon>Dilleniales</taxon>
        <taxon>Dilleniaceae</taxon>
        <taxon>Dillenia</taxon>
    </lineage>
</organism>
<dbReference type="PANTHER" id="PTHR31042:SF20">
    <property type="entry name" value="CORE-2_I-BRANCHING BETA-1,6-N-ACETYLGLUCOSAMINYLTRANSFERASE FAMILY PROTEIN"/>
    <property type="match status" value="1"/>
</dbReference>
<name>A0AAN8V815_9MAGN</name>